<proteinExistence type="predicted"/>
<feature type="compositionally biased region" description="Basic and acidic residues" evidence="1">
    <location>
        <begin position="11"/>
        <end position="28"/>
    </location>
</feature>
<keyword evidence="3" id="KW-1185">Reference proteome</keyword>
<dbReference type="Proteomes" id="UP000191931">
    <property type="component" value="Unassembled WGS sequence"/>
</dbReference>
<reference evidence="2 3" key="1">
    <citation type="submission" date="2017-03" db="EMBL/GenBank/DDBJ databases">
        <authorList>
            <person name="Afonso C.L."/>
            <person name="Miller P.J."/>
            <person name="Scott M.A."/>
            <person name="Spackman E."/>
            <person name="Goraichik I."/>
            <person name="Dimitrov K.M."/>
            <person name="Suarez D.L."/>
            <person name="Swayne D.E."/>
        </authorList>
    </citation>
    <scope>NUCLEOTIDE SEQUENCE [LARGE SCALE GENOMIC DNA]</scope>
    <source>
        <strain evidence="2">PRJEB14757</strain>
    </source>
</reference>
<feature type="compositionally biased region" description="Polar residues" evidence="1">
    <location>
        <begin position="1"/>
        <end position="10"/>
    </location>
</feature>
<name>A0A1W1HJ72_9BACT</name>
<dbReference type="AlphaFoldDB" id="A0A1W1HJ72"/>
<dbReference type="EMBL" id="FWEV01000316">
    <property type="protein sequence ID" value="SLM32422.1"/>
    <property type="molecule type" value="Genomic_DNA"/>
</dbReference>
<sequence>MRSGDKASSSIKERNKPEKLQGDENRRLPEEFKAMQNIWKHRYARFYRHC</sequence>
<feature type="region of interest" description="Disordered" evidence="1">
    <location>
        <begin position="1"/>
        <end position="28"/>
    </location>
</feature>
<protein>
    <submittedName>
        <fullName evidence="2">Uncharacterized protein</fullName>
    </submittedName>
</protein>
<evidence type="ECO:0000313" key="3">
    <source>
        <dbReference type="Proteomes" id="UP000191931"/>
    </source>
</evidence>
<gene>
    <name evidence="2" type="ORF">MTBBW1_710022</name>
</gene>
<evidence type="ECO:0000313" key="2">
    <source>
        <dbReference type="EMBL" id="SLM32422.1"/>
    </source>
</evidence>
<evidence type="ECO:0000256" key="1">
    <source>
        <dbReference type="SAM" id="MobiDB-lite"/>
    </source>
</evidence>
<accession>A0A1W1HJ72</accession>
<organism evidence="2 3">
    <name type="scientific">Desulfamplus magnetovallimortis</name>
    <dbReference type="NCBI Taxonomy" id="1246637"/>
    <lineage>
        <taxon>Bacteria</taxon>
        <taxon>Pseudomonadati</taxon>
        <taxon>Thermodesulfobacteriota</taxon>
        <taxon>Desulfobacteria</taxon>
        <taxon>Desulfobacterales</taxon>
        <taxon>Desulfobacteraceae</taxon>
        <taxon>Desulfamplus</taxon>
    </lineage>
</organism>